<evidence type="ECO:0000313" key="5">
    <source>
        <dbReference type="Proteomes" id="UP000008207"/>
    </source>
</evidence>
<feature type="domain" description="PNPLA" evidence="3">
    <location>
        <begin position="9"/>
        <end position="314"/>
    </location>
</feature>
<evidence type="ECO:0000313" key="4">
    <source>
        <dbReference type="EMBL" id="ACL56350.1"/>
    </source>
</evidence>
<keyword evidence="2" id="KW-0442">Lipid degradation</keyword>
<keyword evidence="5" id="KW-1185">Reference proteome</keyword>
<feature type="active site" description="Nucleophile" evidence="2">
    <location>
        <position position="69"/>
    </location>
</feature>
<keyword evidence="2" id="KW-0378">Hydrolase</keyword>
<dbReference type="AlphaFoldDB" id="B8IM06"/>
<dbReference type="HOGENOM" id="CLU_021032_0_0_5"/>
<dbReference type="InterPro" id="IPR002641">
    <property type="entry name" value="PNPLA_dom"/>
</dbReference>
<protein>
    <submittedName>
        <fullName evidence="4">Patatin</fullName>
    </submittedName>
</protein>
<comment type="caution">
    <text evidence="2">Lacks conserved residue(s) required for the propagation of feature annotation.</text>
</comment>
<dbReference type="EMBL" id="CP001349">
    <property type="protein sequence ID" value="ACL56350.1"/>
    <property type="molecule type" value="Genomic_DNA"/>
</dbReference>
<feature type="short sequence motif" description="GXSXG" evidence="2">
    <location>
        <begin position="67"/>
        <end position="71"/>
    </location>
</feature>
<dbReference type="InterPro" id="IPR016035">
    <property type="entry name" value="Acyl_Trfase/lysoPLipase"/>
</dbReference>
<dbReference type="eggNOG" id="COG1752">
    <property type="taxonomic scope" value="Bacteria"/>
</dbReference>
<dbReference type="PROSITE" id="PS51635">
    <property type="entry name" value="PNPLA"/>
    <property type="match status" value="1"/>
</dbReference>
<dbReference type="OrthoDB" id="1488362at2"/>
<organism evidence="4 5">
    <name type="scientific">Methylobacterium nodulans (strain LMG 21967 / CNCM I-2342 / ORS 2060)</name>
    <dbReference type="NCBI Taxonomy" id="460265"/>
    <lineage>
        <taxon>Bacteria</taxon>
        <taxon>Pseudomonadati</taxon>
        <taxon>Pseudomonadota</taxon>
        <taxon>Alphaproteobacteria</taxon>
        <taxon>Hyphomicrobiales</taxon>
        <taxon>Methylobacteriaceae</taxon>
        <taxon>Methylobacterium</taxon>
    </lineage>
</organism>
<reference evidence="4 5" key="1">
    <citation type="submission" date="2009-01" db="EMBL/GenBank/DDBJ databases">
        <title>Complete sequence of chromosome of Methylobacterium nodulans ORS 2060.</title>
        <authorList>
            <consortium name="US DOE Joint Genome Institute"/>
            <person name="Lucas S."/>
            <person name="Copeland A."/>
            <person name="Lapidus A."/>
            <person name="Glavina del Rio T."/>
            <person name="Dalin E."/>
            <person name="Tice H."/>
            <person name="Bruce D."/>
            <person name="Goodwin L."/>
            <person name="Pitluck S."/>
            <person name="Sims D."/>
            <person name="Brettin T."/>
            <person name="Detter J.C."/>
            <person name="Han C."/>
            <person name="Larimer F."/>
            <person name="Land M."/>
            <person name="Hauser L."/>
            <person name="Kyrpides N."/>
            <person name="Ivanova N."/>
            <person name="Marx C.J."/>
            <person name="Richardson P."/>
        </authorList>
    </citation>
    <scope>NUCLEOTIDE SEQUENCE [LARGE SCALE GENOMIC DNA]</scope>
    <source>
        <strain evidence="5">LMG 21967 / CNCM I-2342 / ORS 2060</strain>
    </source>
</reference>
<dbReference type="Proteomes" id="UP000008207">
    <property type="component" value="Chromosome"/>
</dbReference>
<dbReference type="KEGG" id="mno:Mnod_1351"/>
<dbReference type="Pfam" id="PF01734">
    <property type="entry name" value="Patatin"/>
    <property type="match status" value="1"/>
</dbReference>
<evidence type="ECO:0000256" key="1">
    <source>
        <dbReference type="ARBA" id="ARBA00023098"/>
    </source>
</evidence>
<proteinExistence type="predicted"/>
<accession>B8IM06</accession>
<dbReference type="GO" id="GO:0016787">
    <property type="term" value="F:hydrolase activity"/>
    <property type="evidence" value="ECO:0007669"/>
    <property type="project" value="UniProtKB-UniRule"/>
</dbReference>
<dbReference type="RefSeq" id="WP_015928046.1">
    <property type="nucleotide sequence ID" value="NC_011894.1"/>
</dbReference>
<keyword evidence="1 2" id="KW-0443">Lipid metabolism</keyword>
<name>B8IM06_METNO</name>
<sequence length="605" mass="66157">MDDGFEIGFVMAGAISAGAYSAGVMDFITEALDAYEEACMTGFVTNGSRQEAWDGPTHRVRVPVIAGASAGGMTAAITSLCWFTDLTHVGPGEPPGPEANRLYASWVREIDIAPLLDPGGLDDGVLSVLNCAILDRIVENTLRAERRRRSRSWLGRGATRDVALIMTASNLRGVPYAFKLFGEDKDEFYGMLNHGDAMRFMVGSRPMDAPPDRVAGFFSLNTDELPLRGALDPSSRWFLLKQAALATGAFPIGLQARLLKRQFSDYQVNSPVEYQDEKGQRHTILPHVETPPAEYDFIAVDGGVIDNEPFEIARRYLAAGAGQNNRNAAQASKAMILVDPFPNHASLPQGPGREDLRLTSVVPHFLGTLVDQARFKPEELALAQNDRVFSRFAIVPSRPTRNDPTPKHPIACGILGGFGGFLHESFRRHDYLLGRRNAQAFLRWNFMLGESNPLFADFVRQRGDQARKWYVKQAPDGVRSIAPGEDAGAADALVFRSVEGQEQERAFPIIPLTPRMQTPIEIPAPDLPDPDAVDLAALGQRLRARLSAVTGALLRHDLPDIIDLGLIGLASSYPAQHYIAMLGKELALKTIRQGLGDLRAAFPRG</sequence>
<evidence type="ECO:0000259" key="3">
    <source>
        <dbReference type="PROSITE" id="PS51635"/>
    </source>
</evidence>
<gene>
    <name evidence="4" type="ordered locus">Mnod_1351</name>
</gene>
<dbReference type="STRING" id="460265.Mnod_1351"/>
<evidence type="ECO:0000256" key="2">
    <source>
        <dbReference type="PROSITE-ProRule" id="PRU01161"/>
    </source>
</evidence>
<feature type="active site" description="Proton acceptor" evidence="2">
    <location>
        <position position="301"/>
    </location>
</feature>
<feature type="short sequence motif" description="DGA/G" evidence="2">
    <location>
        <begin position="301"/>
        <end position="303"/>
    </location>
</feature>
<dbReference type="SUPFAM" id="SSF52151">
    <property type="entry name" value="FabD/lysophospholipase-like"/>
    <property type="match status" value="1"/>
</dbReference>
<dbReference type="GO" id="GO:0016042">
    <property type="term" value="P:lipid catabolic process"/>
    <property type="evidence" value="ECO:0007669"/>
    <property type="project" value="UniProtKB-UniRule"/>
</dbReference>